<dbReference type="EMBL" id="JH000125">
    <property type="protein sequence ID" value="EGV97869.1"/>
    <property type="molecule type" value="Genomic_DNA"/>
</dbReference>
<dbReference type="InParanoid" id="G3H3D7"/>
<accession>G3H3D7</accession>
<dbReference type="AlphaFoldDB" id="G3H3D7"/>
<evidence type="ECO:0000256" key="1">
    <source>
        <dbReference type="SAM" id="MobiDB-lite"/>
    </source>
</evidence>
<sequence>MEAHRAAAAAAVAAGLHSGRLRHSCCRDPCCRDPCGSERNNGDSLVHPASMEEVLEKD</sequence>
<feature type="region of interest" description="Disordered" evidence="1">
    <location>
        <begin position="39"/>
        <end position="58"/>
    </location>
</feature>
<protein>
    <submittedName>
        <fullName evidence="2">Uncharacterized protein</fullName>
    </submittedName>
</protein>
<evidence type="ECO:0000313" key="2">
    <source>
        <dbReference type="EMBL" id="EGV97869.1"/>
    </source>
</evidence>
<dbReference type="Proteomes" id="UP000001075">
    <property type="component" value="Unassembled WGS sequence"/>
</dbReference>
<gene>
    <name evidence="2" type="ORF">I79_004752</name>
</gene>
<organism evidence="2 3">
    <name type="scientific">Cricetulus griseus</name>
    <name type="common">Chinese hamster</name>
    <name type="synonym">Cricetulus barabensis griseus</name>
    <dbReference type="NCBI Taxonomy" id="10029"/>
    <lineage>
        <taxon>Eukaryota</taxon>
        <taxon>Metazoa</taxon>
        <taxon>Chordata</taxon>
        <taxon>Craniata</taxon>
        <taxon>Vertebrata</taxon>
        <taxon>Euteleostomi</taxon>
        <taxon>Mammalia</taxon>
        <taxon>Eutheria</taxon>
        <taxon>Euarchontoglires</taxon>
        <taxon>Glires</taxon>
        <taxon>Rodentia</taxon>
        <taxon>Myomorpha</taxon>
        <taxon>Muroidea</taxon>
        <taxon>Cricetidae</taxon>
        <taxon>Cricetinae</taxon>
        <taxon>Cricetulus</taxon>
    </lineage>
</organism>
<proteinExistence type="predicted"/>
<name>G3H3D7_CRIGR</name>
<reference evidence="3" key="1">
    <citation type="journal article" date="2011" name="Nat. Biotechnol.">
        <title>The genomic sequence of the Chinese hamster ovary (CHO)-K1 cell line.</title>
        <authorList>
            <person name="Xu X."/>
            <person name="Nagarajan H."/>
            <person name="Lewis N.E."/>
            <person name="Pan S."/>
            <person name="Cai Z."/>
            <person name="Liu X."/>
            <person name="Chen W."/>
            <person name="Xie M."/>
            <person name="Wang W."/>
            <person name="Hammond S."/>
            <person name="Andersen M.R."/>
            <person name="Neff N."/>
            <person name="Passarelli B."/>
            <person name="Koh W."/>
            <person name="Fan H.C."/>
            <person name="Wang J."/>
            <person name="Gui Y."/>
            <person name="Lee K.H."/>
            <person name="Betenbaugh M.J."/>
            <person name="Quake S.R."/>
            <person name="Famili I."/>
            <person name="Palsson B.O."/>
            <person name="Wang J."/>
        </authorList>
    </citation>
    <scope>NUCLEOTIDE SEQUENCE [LARGE SCALE GENOMIC DNA]</scope>
    <source>
        <strain evidence="3">CHO K1 cell line</strain>
    </source>
</reference>
<evidence type="ECO:0000313" key="3">
    <source>
        <dbReference type="Proteomes" id="UP000001075"/>
    </source>
</evidence>